<evidence type="ECO:0000256" key="1">
    <source>
        <dbReference type="SAM" id="MobiDB-lite"/>
    </source>
</evidence>
<dbReference type="EMBL" id="KV425556">
    <property type="protein sequence ID" value="KZT28779.1"/>
    <property type="molecule type" value="Genomic_DNA"/>
</dbReference>
<reference evidence="2 3" key="1">
    <citation type="journal article" date="2016" name="Mol. Biol. Evol.">
        <title>Comparative Genomics of Early-Diverging Mushroom-Forming Fungi Provides Insights into the Origins of Lignocellulose Decay Capabilities.</title>
        <authorList>
            <person name="Nagy L.G."/>
            <person name="Riley R."/>
            <person name="Tritt A."/>
            <person name="Adam C."/>
            <person name="Daum C."/>
            <person name="Floudas D."/>
            <person name="Sun H."/>
            <person name="Yadav J.S."/>
            <person name="Pangilinan J."/>
            <person name="Larsson K.H."/>
            <person name="Matsuura K."/>
            <person name="Barry K."/>
            <person name="Labutti K."/>
            <person name="Kuo R."/>
            <person name="Ohm R.A."/>
            <person name="Bhattacharya S.S."/>
            <person name="Shirouzu T."/>
            <person name="Yoshinaga Y."/>
            <person name="Martin F.M."/>
            <person name="Grigoriev I.V."/>
            <person name="Hibbett D.S."/>
        </authorList>
    </citation>
    <scope>NUCLEOTIDE SEQUENCE [LARGE SCALE GENOMIC DNA]</scope>
    <source>
        <strain evidence="2 3">HHB14362 ss-1</strain>
    </source>
</reference>
<protein>
    <submittedName>
        <fullName evidence="2">Uncharacterized protein</fullName>
    </submittedName>
</protein>
<sequence>MSKPSSSTSTTEYGSSAPMPPIHRMENRIWADIPNTTIRPGSLSCKTDSWNIASHNEVDKNTINLVAFVEKERERREANLAKVPYSTRYTNSIIPGDEYWKLVQIRAESYRDRWLARHHLYRRRHAGPCVVKGDPKPTLLYSTGGIWHNKSSPPQQYATKPQAAARATRLLPNVIAPTWTQVFHYGCTSTSTYDRVKRAMQLADWHRWDVDTIQQLVETFVERATTNPRTKLATMAKFASEVYQAFGDAGQEWAKHAFKIDLGSAVKCLFQKWWDTTQATAICVGRSIKQVDLASANRLLEFIADLYEEELITQSDLWKMVRQLMNNINVIEHVRALRLILDHRGQSLWEESRGRRNKEILLRVFPRKAEALPDNTSVERAGFGRQELRALIADIITLVDPWESSAYLECV</sequence>
<dbReference type="InterPro" id="IPR016024">
    <property type="entry name" value="ARM-type_fold"/>
</dbReference>
<keyword evidence="3" id="KW-1185">Reference proteome</keyword>
<gene>
    <name evidence="2" type="ORF">NEOLEDRAFT_1167288</name>
</gene>
<feature type="compositionally biased region" description="Low complexity" evidence="1">
    <location>
        <begin position="1"/>
        <end position="16"/>
    </location>
</feature>
<dbReference type="InParanoid" id="A0A165UVY3"/>
<name>A0A165UVY3_9AGAM</name>
<feature type="region of interest" description="Disordered" evidence="1">
    <location>
        <begin position="1"/>
        <end position="21"/>
    </location>
</feature>
<evidence type="ECO:0000313" key="3">
    <source>
        <dbReference type="Proteomes" id="UP000076761"/>
    </source>
</evidence>
<dbReference type="SUPFAM" id="SSF48371">
    <property type="entry name" value="ARM repeat"/>
    <property type="match status" value="1"/>
</dbReference>
<dbReference type="OrthoDB" id="3069523at2759"/>
<dbReference type="AlphaFoldDB" id="A0A165UVY3"/>
<accession>A0A165UVY3</accession>
<evidence type="ECO:0000313" key="2">
    <source>
        <dbReference type="EMBL" id="KZT28779.1"/>
    </source>
</evidence>
<organism evidence="2 3">
    <name type="scientific">Neolentinus lepideus HHB14362 ss-1</name>
    <dbReference type="NCBI Taxonomy" id="1314782"/>
    <lineage>
        <taxon>Eukaryota</taxon>
        <taxon>Fungi</taxon>
        <taxon>Dikarya</taxon>
        <taxon>Basidiomycota</taxon>
        <taxon>Agaricomycotina</taxon>
        <taxon>Agaricomycetes</taxon>
        <taxon>Gloeophyllales</taxon>
        <taxon>Gloeophyllaceae</taxon>
        <taxon>Neolentinus</taxon>
    </lineage>
</organism>
<proteinExistence type="predicted"/>
<dbReference type="Proteomes" id="UP000076761">
    <property type="component" value="Unassembled WGS sequence"/>
</dbReference>